<dbReference type="RefSeq" id="WP_074038656.1">
    <property type="nucleotide sequence ID" value="NZ_JAJITV010000041.1"/>
</dbReference>
<dbReference type="EMBL" id="JAJIUS010000117">
    <property type="protein sequence ID" value="MCC8637684.1"/>
    <property type="molecule type" value="Genomic_DNA"/>
</dbReference>
<sequence>MVHFSADVPLNGTCDEWPRRPGHAGRELLVRTRTLVWASFVHEKQRQARRDHYLHFGTVSGAFPKSVEVADPFAPGSELATPRRQRIEAIDEHVIGSSAVFNHMLWKVLDPQSDLRSCYDHHRSLMRVLDEPDQHDPLRLMHAYGAKPSLDPLGALSARVRLAKHAGDNTTAFAAGRDITKALCYLSLSKEFRGSIEEMVIVVVRTVLAGLGDGSARFAPHVEAYLPFIEVLWKMQENLNSVTGRSPLGFEAHGWHLYVEAFSRLIEAFCQPGAASREELEEAVETALGECWIARHRQDVTPFERV</sequence>
<accession>A0ABS8LVA2</accession>
<keyword evidence="2" id="KW-1185">Reference proteome</keyword>
<organism evidence="1 2">
    <name type="scientific">Xanthomonas euvesicatoria pv. euvesicatoria</name>
    <dbReference type="NCBI Taxonomy" id="2753541"/>
    <lineage>
        <taxon>Bacteria</taxon>
        <taxon>Pseudomonadati</taxon>
        <taxon>Pseudomonadota</taxon>
        <taxon>Gammaproteobacteria</taxon>
        <taxon>Lysobacterales</taxon>
        <taxon>Lysobacteraceae</taxon>
        <taxon>Xanthomonas</taxon>
    </lineage>
</organism>
<protein>
    <submittedName>
        <fullName evidence="1">Uncharacterized protein</fullName>
    </submittedName>
</protein>
<gene>
    <name evidence="1" type="ORF">LN463_22475</name>
</gene>
<evidence type="ECO:0000313" key="1">
    <source>
        <dbReference type="EMBL" id="MCC8637684.1"/>
    </source>
</evidence>
<comment type="caution">
    <text evidence="1">The sequence shown here is derived from an EMBL/GenBank/DDBJ whole genome shotgun (WGS) entry which is preliminary data.</text>
</comment>
<name>A0ABS8LVA2_XANEU</name>
<dbReference type="Proteomes" id="UP001430605">
    <property type="component" value="Unassembled WGS sequence"/>
</dbReference>
<evidence type="ECO:0000313" key="2">
    <source>
        <dbReference type="Proteomes" id="UP001430605"/>
    </source>
</evidence>
<proteinExistence type="predicted"/>
<reference evidence="1" key="1">
    <citation type="submission" date="2021-11" db="EMBL/GenBank/DDBJ databases">
        <title>Genome resources and taxonomic validation of 89 Xanthomonas strains.</title>
        <authorList>
            <person name="Tambong J.T."/>
        </authorList>
    </citation>
    <scope>NUCLEOTIDE SEQUENCE</scope>
    <source>
        <strain evidence="1">Xv 72</strain>
    </source>
</reference>